<proteinExistence type="predicted"/>
<name>A0A3N0GH81_9ACTN</name>
<dbReference type="SUPFAM" id="SSF46689">
    <property type="entry name" value="Homeodomain-like"/>
    <property type="match status" value="1"/>
</dbReference>
<dbReference type="InterPro" id="IPR050109">
    <property type="entry name" value="HTH-type_TetR-like_transc_reg"/>
</dbReference>
<dbReference type="AlphaFoldDB" id="A0A3N0GH81"/>
<dbReference type="GO" id="GO:0000976">
    <property type="term" value="F:transcription cis-regulatory region binding"/>
    <property type="evidence" value="ECO:0007669"/>
    <property type="project" value="TreeGrafter"/>
</dbReference>
<dbReference type="GO" id="GO:0003700">
    <property type="term" value="F:DNA-binding transcription factor activity"/>
    <property type="evidence" value="ECO:0007669"/>
    <property type="project" value="TreeGrafter"/>
</dbReference>
<dbReference type="PRINTS" id="PR00455">
    <property type="entry name" value="HTHTETR"/>
</dbReference>
<accession>A0A3N0GH81</accession>
<dbReference type="Pfam" id="PF00440">
    <property type="entry name" value="TetR_N"/>
    <property type="match status" value="1"/>
</dbReference>
<evidence type="ECO:0000256" key="2">
    <source>
        <dbReference type="ARBA" id="ARBA00023125"/>
    </source>
</evidence>
<dbReference type="PROSITE" id="PS50977">
    <property type="entry name" value="HTH_TETR_2"/>
    <property type="match status" value="1"/>
</dbReference>
<evidence type="ECO:0000256" key="4">
    <source>
        <dbReference type="PROSITE-ProRule" id="PRU00335"/>
    </source>
</evidence>
<gene>
    <name evidence="6" type="ORF">EFL26_22690</name>
</gene>
<organism evidence="6 7">
    <name type="scientific">Nocardioides pocheonensis</name>
    <dbReference type="NCBI Taxonomy" id="661485"/>
    <lineage>
        <taxon>Bacteria</taxon>
        <taxon>Bacillati</taxon>
        <taxon>Actinomycetota</taxon>
        <taxon>Actinomycetes</taxon>
        <taxon>Propionibacteriales</taxon>
        <taxon>Nocardioidaceae</taxon>
        <taxon>Nocardioides</taxon>
    </lineage>
</organism>
<sequence>MIPMSEPVKSRPYRSPLRAERARANREAILREAHRMFLADGYARTPVASVAAAAGVSEDLVYKLFGNKRGLVVEVLNFAVTGRYGAPVVLDQDKPRQVREETDQRRQLALFAEDIAGRTSRARPVDDVIRSAGEVDPVLAAKRAEMHEERLRNLRTFVGWLRANGPLRPGLGEEEAAVTVWTVTGPDVHRLLVDELGWDHARYHAWVHSTLEAALLP</sequence>
<dbReference type="PANTHER" id="PTHR30055">
    <property type="entry name" value="HTH-TYPE TRANSCRIPTIONAL REGULATOR RUTR"/>
    <property type="match status" value="1"/>
</dbReference>
<evidence type="ECO:0000313" key="7">
    <source>
        <dbReference type="Proteomes" id="UP000279994"/>
    </source>
</evidence>
<comment type="caution">
    <text evidence="6">The sequence shown here is derived from an EMBL/GenBank/DDBJ whole genome shotgun (WGS) entry which is preliminary data.</text>
</comment>
<keyword evidence="7" id="KW-1185">Reference proteome</keyword>
<feature type="domain" description="HTH tetR-type" evidence="5">
    <location>
        <begin position="23"/>
        <end position="83"/>
    </location>
</feature>
<keyword evidence="3" id="KW-0804">Transcription</keyword>
<evidence type="ECO:0000256" key="1">
    <source>
        <dbReference type="ARBA" id="ARBA00023015"/>
    </source>
</evidence>
<dbReference type="InterPro" id="IPR001647">
    <property type="entry name" value="HTH_TetR"/>
</dbReference>
<dbReference type="PANTHER" id="PTHR30055:SF234">
    <property type="entry name" value="HTH-TYPE TRANSCRIPTIONAL REGULATOR BETI"/>
    <property type="match status" value="1"/>
</dbReference>
<evidence type="ECO:0000259" key="5">
    <source>
        <dbReference type="PROSITE" id="PS50977"/>
    </source>
</evidence>
<protein>
    <submittedName>
        <fullName evidence="6">TetR family transcriptional regulator</fullName>
    </submittedName>
</protein>
<dbReference type="Gene3D" id="1.10.357.10">
    <property type="entry name" value="Tetracycline Repressor, domain 2"/>
    <property type="match status" value="1"/>
</dbReference>
<keyword evidence="1" id="KW-0805">Transcription regulation</keyword>
<evidence type="ECO:0000313" key="6">
    <source>
        <dbReference type="EMBL" id="RNM11518.1"/>
    </source>
</evidence>
<keyword evidence="2 4" id="KW-0238">DNA-binding</keyword>
<dbReference type="Proteomes" id="UP000279994">
    <property type="component" value="Unassembled WGS sequence"/>
</dbReference>
<feature type="DNA-binding region" description="H-T-H motif" evidence="4">
    <location>
        <begin position="46"/>
        <end position="65"/>
    </location>
</feature>
<reference evidence="6 7" key="1">
    <citation type="submission" date="2018-11" db="EMBL/GenBank/DDBJ databases">
        <authorList>
            <person name="Li F."/>
        </authorList>
    </citation>
    <scope>NUCLEOTIDE SEQUENCE [LARGE SCALE GENOMIC DNA]</scope>
    <source>
        <strain evidence="6 7">Gsoil 818</strain>
    </source>
</reference>
<dbReference type="InterPro" id="IPR009057">
    <property type="entry name" value="Homeodomain-like_sf"/>
</dbReference>
<dbReference type="EMBL" id="RJSF01000048">
    <property type="protein sequence ID" value="RNM11518.1"/>
    <property type="molecule type" value="Genomic_DNA"/>
</dbReference>
<evidence type="ECO:0000256" key="3">
    <source>
        <dbReference type="ARBA" id="ARBA00023163"/>
    </source>
</evidence>